<dbReference type="RefSeq" id="WP_147839192.1">
    <property type="nucleotide sequence ID" value="NZ_VOUP01000052.1"/>
</dbReference>
<evidence type="ECO:0000313" key="1">
    <source>
        <dbReference type="EMBL" id="TXE22823.1"/>
    </source>
</evidence>
<sequence length="273" mass="30895">MANSFNKMIDEKIIKRGKTGFLIQLGNIHVNPEFDIRVKNERYHEAGEKLYQFMLAGGKVPPLEVIPRDDGGVWIIEGHRRNENFHRLLNEAGRPVDWIRIDPFEGNNIERIARVRTSNNQLPITDYEEALLVRDLQNLNLTADKIAEVLHIPRYKVDNALVLLSANYDVHQLVEEGTVDIPLAVERVKKHGEKAGELLKDDVAKAQKKGKPKATKSTAIPQFSATKSRNAVKIFSQAEVREIDGQTAYILPEGTALDVLFILDEFRQQGGEE</sequence>
<dbReference type="AlphaFoldDB" id="A0A9X9BYI5"/>
<evidence type="ECO:0000313" key="2">
    <source>
        <dbReference type="Proteomes" id="UP000321307"/>
    </source>
</evidence>
<accession>A0A9X9BYI5</accession>
<gene>
    <name evidence="1" type="ORF">FOT63_24745</name>
</gene>
<dbReference type="EMBL" id="VOUP01000052">
    <property type="protein sequence ID" value="TXE22823.1"/>
    <property type="molecule type" value="Genomic_DNA"/>
</dbReference>
<proteinExistence type="predicted"/>
<reference evidence="1 2" key="1">
    <citation type="submission" date="2019-07" db="EMBL/GenBank/DDBJ databases">
        <title>Serratia strains were isolated from fresh produce.</title>
        <authorList>
            <person name="Cho G.-S."/>
            <person name="Stein M."/>
            <person name="Lee W."/>
            <person name="Suh S.H."/>
            <person name="Franz C.M.A.P."/>
        </authorList>
    </citation>
    <scope>NUCLEOTIDE SEQUENCE [LARGE SCALE GENOMIC DNA]</scope>
    <source>
        <strain evidence="1 2">S17</strain>
    </source>
</reference>
<dbReference type="Proteomes" id="UP000321307">
    <property type="component" value="Unassembled WGS sequence"/>
</dbReference>
<dbReference type="SUPFAM" id="SSF109709">
    <property type="entry name" value="KorB DNA-binding domain-like"/>
    <property type="match status" value="1"/>
</dbReference>
<protein>
    <submittedName>
        <fullName evidence="1">Chromosome partitioning protein ParB</fullName>
    </submittedName>
</protein>
<name>A0A9X9BYI5_9GAMM</name>
<comment type="caution">
    <text evidence="1">The sequence shown here is derived from an EMBL/GenBank/DDBJ whole genome shotgun (WGS) entry which is preliminary data.</text>
</comment>
<organism evidence="1 2">
    <name type="scientific">Serratia ureilytica</name>
    <dbReference type="NCBI Taxonomy" id="300181"/>
    <lineage>
        <taxon>Bacteria</taxon>
        <taxon>Pseudomonadati</taxon>
        <taxon>Pseudomonadota</taxon>
        <taxon>Gammaproteobacteria</taxon>
        <taxon>Enterobacterales</taxon>
        <taxon>Yersiniaceae</taxon>
        <taxon>Serratia</taxon>
    </lineage>
</organism>